<dbReference type="InterPro" id="IPR013786">
    <property type="entry name" value="AcylCoA_DH/ox_N"/>
</dbReference>
<evidence type="ECO:0000313" key="8">
    <source>
        <dbReference type="EMBL" id="MBF6301096.1"/>
    </source>
</evidence>
<dbReference type="Proteomes" id="UP000702209">
    <property type="component" value="Unassembled WGS sequence"/>
</dbReference>
<name>A0ABS0CWX4_9NOCA</name>
<dbReference type="PANTHER" id="PTHR43884">
    <property type="entry name" value="ACYL-COA DEHYDROGENASE"/>
    <property type="match status" value="1"/>
</dbReference>
<dbReference type="InterPro" id="IPR009075">
    <property type="entry name" value="AcylCo_DH/oxidase_C"/>
</dbReference>
<evidence type="ECO:0000256" key="5">
    <source>
        <dbReference type="ARBA" id="ARBA00023002"/>
    </source>
</evidence>
<dbReference type="InterPro" id="IPR037069">
    <property type="entry name" value="AcylCoA_DH/ox_N_sf"/>
</dbReference>
<feature type="domain" description="Acyl-CoA dehydrogenase/oxidase N-terminal" evidence="7">
    <location>
        <begin position="11"/>
        <end position="106"/>
    </location>
</feature>
<dbReference type="Gene3D" id="1.20.140.10">
    <property type="entry name" value="Butyryl-CoA Dehydrogenase, subunit A, domain 3"/>
    <property type="match status" value="1"/>
</dbReference>
<proteinExistence type="inferred from homology"/>
<dbReference type="Gene3D" id="1.10.540.10">
    <property type="entry name" value="Acyl-CoA dehydrogenase/oxidase, N-terminal domain"/>
    <property type="match status" value="1"/>
</dbReference>
<dbReference type="InterPro" id="IPR009100">
    <property type="entry name" value="AcylCoA_DH/oxidase_NM_dom_sf"/>
</dbReference>
<evidence type="ECO:0000259" key="7">
    <source>
        <dbReference type="Pfam" id="PF02771"/>
    </source>
</evidence>
<evidence type="ECO:0000259" key="6">
    <source>
        <dbReference type="Pfam" id="PF00441"/>
    </source>
</evidence>
<dbReference type="SUPFAM" id="SSF47203">
    <property type="entry name" value="Acyl-CoA dehydrogenase C-terminal domain-like"/>
    <property type="match status" value="1"/>
</dbReference>
<organism evidence="8 9">
    <name type="scientific">Nocardia amamiensis</name>
    <dbReference type="NCBI Taxonomy" id="404578"/>
    <lineage>
        <taxon>Bacteria</taxon>
        <taxon>Bacillati</taxon>
        <taxon>Actinomycetota</taxon>
        <taxon>Actinomycetes</taxon>
        <taxon>Mycobacteriales</taxon>
        <taxon>Nocardiaceae</taxon>
        <taxon>Nocardia</taxon>
    </lineage>
</organism>
<accession>A0ABS0CWX4</accession>
<dbReference type="RefSeq" id="WP_195132318.1">
    <property type="nucleotide sequence ID" value="NZ_JADLQX010000023.1"/>
</dbReference>
<evidence type="ECO:0000256" key="1">
    <source>
        <dbReference type="ARBA" id="ARBA00001974"/>
    </source>
</evidence>
<protein>
    <submittedName>
        <fullName evidence="8">Acyl-CoA/acyl-ACP dehydrogenase</fullName>
    </submittedName>
</protein>
<sequence length="379" mass="39038">MSDILLLDTDVEASLRSAVRDLLTARCDPAAVVRAYEGDRTLTRTLWKSIADDLGLAGLLIPENRGGAGGTARDAAVVLEELGSFVAPVPFLTSSVIAATVLLAGDSALVGQLGGGECSAALLTPFSTASVHEVPTLTADAAGRISGRVTSVVGALDADVLLAAVQTANGTEVHALAAAAVSIEPVVSLDMTRPLADIRVDSVPGRIVVPAEFGWSALQSGLTMGAALLASEQAGLAVRCLESTVEYLKLRRQFGRVVGGFQALKHRLADLYVEVESASAAARYAAGTLAAADSDSAIATAVAASYCSDIAVHAAEEAIQLHGGIGMTWEHPAHLYLKRAKADQIGLGSPGRHRAVLADLVGLPLGSDHTAREETTWQP</sequence>
<reference evidence="8 9" key="1">
    <citation type="submission" date="2020-10" db="EMBL/GenBank/DDBJ databases">
        <title>Identification of Nocardia species via Next-generation sequencing and recognition of intraspecies genetic diversity.</title>
        <authorList>
            <person name="Li P."/>
            <person name="Li P."/>
            <person name="Lu B."/>
        </authorList>
    </citation>
    <scope>NUCLEOTIDE SEQUENCE [LARGE SCALE GENOMIC DNA]</scope>
    <source>
        <strain evidence="8 9">BJ06-0157</strain>
    </source>
</reference>
<dbReference type="EMBL" id="JADLQX010000023">
    <property type="protein sequence ID" value="MBF6301096.1"/>
    <property type="molecule type" value="Genomic_DNA"/>
</dbReference>
<dbReference type="Pfam" id="PF02771">
    <property type="entry name" value="Acyl-CoA_dh_N"/>
    <property type="match status" value="1"/>
</dbReference>
<keyword evidence="9" id="KW-1185">Reference proteome</keyword>
<evidence type="ECO:0000313" key="9">
    <source>
        <dbReference type="Proteomes" id="UP000702209"/>
    </source>
</evidence>
<feature type="domain" description="Acyl-CoA dehydrogenase/oxidase C-terminal" evidence="6">
    <location>
        <begin position="214"/>
        <end position="358"/>
    </location>
</feature>
<gene>
    <name evidence="8" type="ORF">IU459_26645</name>
</gene>
<evidence type="ECO:0000256" key="4">
    <source>
        <dbReference type="ARBA" id="ARBA00022827"/>
    </source>
</evidence>
<keyword evidence="5" id="KW-0560">Oxidoreductase</keyword>
<dbReference type="InterPro" id="IPR036250">
    <property type="entry name" value="AcylCo_DH-like_C"/>
</dbReference>
<keyword evidence="4" id="KW-0274">FAD</keyword>
<evidence type="ECO:0000256" key="2">
    <source>
        <dbReference type="ARBA" id="ARBA00009347"/>
    </source>
</evidence>
<evidence type="ECO:0000256" key="3">
    <source>
        <dbReference type="ARBA" id="ARBA00022630"/>
    </source>
</evidence>
<dbReference type="Pfam" id="PF00441">
    <property type="entry name" value="Acyl-CoA_dh_1"/>
    <property type="match status" value="1"/>
</dbReference>
<comment type="similarity">
    <text evidence="2">Belongs to the acyl-CoA dehydrogenase family.</text>
</comment>
<comment type="caution">
    <text evidence="8">The sequence shown here is derived from an EMBL/GenBank/DDBJ whole genome shotgun (WGS) entry which is preliminary data.</text>
</comment>
<keyword evidence="3" id="KW-0285">Flavoprotein</keyword>
<dbReference type="PANTHER" id="PTHR43884:SF20">
    <property type="entry name" value="ACYL-COA DEHYDROGENASE FADE28"/>
    <property type="match status" value="1"/>
</dbReference>
<comment type="cofactor">
    <cofactor evidence="1">
        <name>FAD</name>
        <dbReference type="ChEBI" id="CHEBI:57692"/>
    </cofactor>
</comment>
<dbReference type="SUPFAM" id="SSF56645">
    <property type="entry name" value="Acyl-CoA dehydrogenase NM domain-like"/>
    <property type="match status" value="1"/>
</dbReference>